<keyword evidence="2" id="KW-0597">Phosphoprotein</keyword>
<dbReference type="InterPro" id="IPR009081">
    <property type="entry name" value="PP-bd_ACP"/>
</dbReference>
<dbReference type="InterPro" id="IPR036736">
    <property type="entry name" value="ACP-like_sf"/>
</dbReference>
<dbReference type="SUPFAM" id="SSF47336">
    <property type="entry name" value="ACP-like"/>
    <property type="match status" value="1"/>
</dbReference>
<name>X5IY87_9ACTN</name>
<evidence type="ECO:0000259" key="3">
    <source>
        <dbReference type="PROSITE" id="PS50075"/>
    </source>
</evidence>
<gene>
    <name evidence="4" type="primary">cmiS4</name>
</gene>
<dbReference type="Gene3D" id="1.10.1200.10">
    <property type="entry name" value="ACP-like"/>
    <property type="match status" value="1"/>
</dbReference>
<evidence type="ECO:0000313" key="4">
    <source>
        <dbReference type="EMBL" id="BAO66531.1"/>
    </source>
</evidence>
<accession>X5IY87</accession>
<dbReference type="AlphaFoldDB" id="X5IY87"/>
<proteinExistence type="predicted"/>
<dbReference type="PROSITE" id="PS00012">
    <property type="entry name" value="PHOSPHOPANTETHEINE"/>
    <property type="match status" value="1"/>
</dbReference>
<protein>
    <submittedName>
        <fullName evidence="4">Peptidyl carrier protein</fullName>
    </submittedName>
</protein>
<sequence>MWDERFEEILRRFVPFLTPDDMLEEDLALRDFGLDSMGTVGLLAELESAYGIKFRHDSLDMENFSTPRVLWTTVGGMR</sequence>
<dbReference type="InterPro" id="IPR006162">
    <property type="entry name" value="Ppantetheine_attach_site"/>
</dbReference>
<evidence type="ECO:0000256" key="2">
    <source>
        <dbReference type="ARBA" id="ARBA00022553"/>
    </source>
</evidence>
<dbReference type="EMBL" id="AB818354">
    <property type="protein sequence ID" value="BAO66531.1"/>
    <property type="molecule type" value="Genomic_DNA"/>
</dbReference>
<reference evidence="4" key="1">
    <citation type="journal article" date="2013" name="ChemBioChem">
        <title>A unique amino transfer mechanism for constructing the ?-amino fatty acid starter unit in the biosynthesis of the macrolactam antibiotic cremimycin.</title>
        <authorList>
            <person name="Amagai K."/>
            <person name="Takaku R."/>
            <person name="Kudo F."/>
            <person name="Eguchi T."/>
        </authorList>
    </citation>
    <scope>NUCLEOTIDE SEQUENCE</scope>
    <source>
        <strain evidence="4">MJ635-86F5</strain>
    </source>
</reference>
<organism evidence="4">
    <name type="scientific">Streptomyces sp. MJ635-86F5</name>
    <dbReference type="NCBI Taxonomy" id="1321967"/>
    <lineage>
        <taxon>Bacteria</taxon>
        <taxon>Bacillati</taxon>
        <taxon>Actinomycetota</taxon>
        <taxon>Actinomycetes</taxon>
        <taxon>Kitasatosporales</taxon>
        <taxon>Streptomycetaceae</taxon>
        <taxon>Streptomyces</taxon>
    </lineage>
</organism>
<feature type="domain" description="Carrier" evidence="3">
    <location>
        <begin position="1"/>
        <end position="78"/>
    </location>
</feature>
<evidence type="ECO:0000256" key="1">
    <source>
        <dbReference type="ARBA" id="ARBA00022450"/>
    </source>
</evidence>
<keyword evidence="1" id="KW-0596">Phosphopantetheine</keyword>
<dbReference type="PROSITE" id="PS50075">
    <property type="entry name" value="CARRIER"/>
    <property type="match status" value="1"/>
</dbReference>
<dbReference type="Pfam" id="PF00550">
    <property type="entry name" value="PP-binding"/>
    <property type="match status" value="1"/>
</dbReference>